<organism evidence="1">
    <name type="scientific">Arundo donax</name>
    <name type="common">Giant reed</name>
    <name type="synonym">Donax arundinaceus</name>
    <dbReference type="NCBI Taxonomy" id="35708"/>
    <lineage>
        <taxon>Eukaryota</taxon>
        <taxon>Viridiplantae</taxon>
        <taxon>Streptophyta</taxon>
        <taxon>Embryophyta</taxon>
        <taxon>Tracheophyta</taxon>
        <taxon>Spermatophyta</taxon>
        <taxon>Magnoliopsida</taxon>
        <taxon>Liliopsida</taxon>
        <taxon>Poales</taxon>
        <taxon>Poaceae</taxon>
        <taxon>PACMAD clade</taxon>
        <taxon>Arundinoideae</taxon>
        <taxon>Arundineae</taxon>
        <taxon>Arundo</taxon>
    </lineage>
</organism>
<name>A0A0A9A1R3_ARUDO</name>
<dbReference type="EMBL" id="GBRH01254945">
    <property type="protein sequence ID" value="JAD42950.1"/>
    <property type="molecule type" value="Transcribed_RNA"/>
</dbReference>
<protein>
    <submittedName>
        <fullName evidence="1">Uncharacterized protein</fullName>
    </submittedName>
</protein>
<reference evidence="1" key="2">
    <citation type="journal article" date="2015" name="Data Brief">
        <title>Shoot transcriptome of the giant reed, Arundo donax.</title>
        <authorList>
            <person name="Barrero R.A."/>
            <person name="Guerrero F.D."/>
            <person name="Moolhuijzen P."/>
            <person name="Goolsby J.A."/>
            <person name="Tidwell J."/>
            <person name="Bellgard S.E."/>
            <person name="Bellgard M.I."/>
        </authorList>
    </citation>
    <scope>NUCLEOTIDE SEQUENCE</scope>
    <source>
        <tissue evidence="1">Shoot tissue taken approximately 20 cm above the soil surface</tissue>
    </source>
</reference>
<proteinExistence type="predicted"/>
<sequence length="56" mass="6375">MWSAKKQKGNLSLFPDCSIFCSTIMRGIRFFVRPGYATSNSMFDAKNMKSMPSFLV</sequence>
<dbReference type="AlphaFoldDB" id="A0A0A9A1R3"/>
<evidence type="ECO:0000313" key="1">
    <source>
        <dbReference type="EMBL" id="JAD42950.1"/>
    </source>
</evidence>
<accession>A0A0A9A1R3</accession>
<reference evidence="1" key="1">
    <citation type="submission" date="2014-09" db="EMBL/GenBank/DDBJ databases">
        <authorList>
            <person name="Magalhaes I.L.F."/>
            <person name="Oliveira U."/>
            <person name="Santos F.R."/>
            <person name="Vidigal T.H.D.A."/>
            <person name="Brescovit A.D."/>
            <person name="Santos A.J."/>
        </authorList>
    </citation>
    <scope>NUCLEOTIDE SEQUENCE</scope>
    <source>
        <tissue evidence="1">Shoot tissue taken approximately 20 cm above the soil surface</tissue>
    </source>
</reference>